<comment type="caution">
    <text evidence="1">The sequence shown here is derived from an EMBL/GenBank/DDBJ whole genome shotgun (WGS) entry which is preliminary data.</text>
</comment>
<evidence type="ECO:0000313" key="2">
    <source>
        <dbReference type="Proteomes" id="UP000789920"/>
    </source>
</evidence>
<sequence>MTESNLSKSDLLEICSSLGLSTEGNKIDLIQRLKENLSVLDINPEGCTQTLRDLLQTEKCTTWGIPLDNLPRNVEKLPDCQSQVDRETKKRKSLAEEDISSSLEDKLLLGFEKLEYALLN</sequence>
<name>A0ACA9KZM0_9GLOM</name>
<dbReference type="Proteomes" id="UP000789920">
    <property type="component" value="Unassembled WGS sequence"/>
</dbReference>
<keyword evidence="2" id="KW-1185">Reference proteome</keyword>
<evidence type="ECO:0000313" key="1">
    <source>
        <dbReference type="EMBL" id="CAG8499321.1"/>
    </source>
</evidence>
<accession>A0ACA9KZM0</accession>
<dbReference type="EMBL" id="CAJVQC010001720">
    <property type="protein sequence ID" value="CAG8499321.1"/>
    <property type="molecule type" value="Genomic_DNA"/>
</dbReference>
<organism evidence="1 2">
    <name type="scientific">Racocetra persica</name>
    <dbReference type="NCBI Taxonomy" id="160502"/>
    <lineage>
        <taxon>Eukaryota</taxon>
        <taxon>Fungi</taxon>
        <taxon>Fungi incertae sedis</taxon>
        <taxon>Mucoromycota</taxon>
        <taxon>Glomeromycotina</taxon>
        <taxon>Glomeromycetes</taxon>
        <taxon>Diversisporales</taxon>
        <taxon>Gigasporaceae</taxon>
        <taxon>Racocetra</taxon>
    </lineage>
</organism>
<protein>
    <submittedName>
        <fullName evidence="1">35886_t:CDS:1</fullName>
    </submittedName>
</protein>
<reference evidence="1" key="1">
    <citation type="submission" date="2021-06" db="EMBL/GenBank/DDBJ databases">
        <authorList>
            <person name="Kallberg Y."/>
            <person name="Tangrot J."/>
            <person name="Rosling A."/>
        </authorList>
    </citation>
    <scope>NUCLEOTIDE SEQUENCE</scope>
    <source>
        <strain evidence="1">MA461A</strain>
    </source>
</reference>
<gene>
    <name evidence="1" type="ORF">RPERSI_LOCUS1745</name>
</gene>
<proteinExistence type="predicted"/>